<feature type="compositionally biased region" description="Gly residues" evidence="15">
    <location>
        <begin position="415"/>
        <end position="425"/>
    </location>
</feature>
<dbReference type="Gene3D" id="2.60.40.2970">
    <property type="match status" value="1"/>
</dbReference>
<protein>
    <recommendedName>
        <fullName evidence="14">Neutral protease 2</fullName>
        <ecNumber evidence="14">3.4.24.39</ecNumber>
    </recommendedName>
    <alternativeName>
        <fullName evidence="14">Deuterolysin</fullName>
    </alternativeName>
</protein>
<dbReference type="InterPro" id="IPR024079">
    <property type="entry name" value="MetalloPept_cat_dom_sf"/>
</dbReference>
<dbReference type="InterPro" id="IPR001384">
    <property type="entry name" value="Peptidase_M35"/>
</dbReference>
<evidence type="ECO:0000256" key="14">
    <source>
        <dbReference type="RuleBase" id="RU361126"/>
    </source>
</evidence>
<evidence type="ECO:0000256" key="13">
    <source>
        <dbReference type="PIRSR" id="PIRSR601384-2"/>
    </source>
</evidence>
<feature type="binding site" evidence="13">
    <location>
        <position position="307"/>
    </location>
    <ligand>
        <name>Zn(2+)</name>
        <dbReference type="ChEBI" id="CHEBI:29105"/>
        <note>catalytic</note>
    </ligand>
</feature>
<dbReference type="GO" id="GO:0046872">
    <property type="term" value="F:metal ion binding"/>
    <property type="evidence" value="ECO:0007669"/>
    <property type="project" value="UniProtKB-KW"/>
</dbReference>
<dbReference type="EMBL" id="KV878585">
    <property type="protein sequence ID" value="OJJ60054.1"/>
    <property type="molecule type" value="Genomic_DNA"/>
</dbReference>
<proteinExistence type="inferred from homology"/>
<dbReference type="EC" id="3.4.24.39" evidence="14"/>
<keyword evidence="11" id="KW-1015">Disulfide bond</keyword>
<dbReference type="STRING" id="1036612.A0A1L9TKU3"/>
<evidence type="ECO:0000256" key="1">
    <source>
        <dbReference type="ARBA" id="ARBA00001187"/>
    </source>
</evidence>
<keyword evidence="4 14" id="KW-0165">Cleavage on pair of basic residues</keyword>
<evidence type="ECO:0000256" key="10">
    <source>
        <dbReference type="ARBA" id="ARBA00023145"/>
    </source>
</evidence>
<comment type="cofactor">
    <cofactor evidence="13 14">
        <name>Zn(2+)</name>
        <dbReference type="ChEBI" id="CHEBI:29105"/>
    </cofactor>
    <text evidence="13 14">Binds 1 zinc ion per subunit.</text>
</comment>
<dbReference type="Pfam" id="PF02102">
    <property type="entry name" value="Peptidase_M35"/>
    <property type="match status" value="1"/>
</dbReference>
<dbReference type="GO" id="GO:0005576">
    <property type="term" value="C:extracellular region"/>
    <property type="evidence" value="ECO:0007669"/>
    <property type="project" value="UniProtKB-SubCell"/>
</dbReference>
<feature type="binding site" evidence="13">
    <location>
        <position position="318"/>
    </location>
    <ligand>
        <name>Zn(2+)</name>
        <dbReference type="ChEBI" id="CHEBI:29105"/>
        <note>catalytic</note>
    </ligand>
</feature>
<feature type="active site" evidence="12">
    <location>
        <position position="304"/>
    </location>
</feature>
<feature type="compositionally biased region" description="Low complexity" evidence="15">
    <location>
        <begin position="472"/>
        <end position="501"/>
    </location>
</feature>
<dbReference type="VEuPathDB" id="FungiDB:ASPSYDRAFT_57523"/>
<dbReference type="InterPro" id="IPR050414">
    <property type="entry name" value="Fungal_M35_metalloproteases"/>
</dbReference>
<evidence type="ECO:0000313" key="17">
    <source>
        <dbReference type="Proteomes" id="UP000184356"/>
    </source>
</evidence>
<dbReference type="OrthoDB" id="412874at2759"/>
<dbReference type="RefSeq" id="XP_040703860.1">
    <property type="nucleotide sequence ID" value="XM_040849381.1"/>
</dbReference>
<evidence type="ECO:0000256" key="12">
    <source>
        <dbReference type="PIRSR" id="PIRSR601384-1"/>
    </source>
</evidence>
<feature type="chain" id="PRO_5011820795" description="Neutral protease 2" evidence="14">
    <location>
        <begin position="19"/>
        <end position="626"/>
    </location>
</feature>
<sequence>MALFLFFYLLAVLTLASGKPILIPRQAPGATQDVAQPSFDVTIESLGNTTVRAEITNLGSEGVRLSQRGGILDHVPTKKVIVQGGDSDPTFIGAHVEYILAHLTADGFVEVAPNSTVASTFDIADLYDLTPGQEYTAVAKGALEYTTLENKNKFRTAKYTSNNISFTAPAGLTRRMEQRSVLECSDDNKALVQDAILRAAKMATAAAKDARTGSTLFQKFFKTTSESDIEEVAGRFEAIAKEATTTGQLTYYCEPTADDYCSSNVAAMTYPSLNKVVNCPGYYTSTRDSNYCGYLDQAAITLHEYSHASALYSPGTEDVGYGWDTVLSLDTQDSLNNADNFAYYASAVYLQCAADDSVTIGTALNVDLGISIGGDSGDSGDTTETTTTIEPTNTPEPTPTGTTGTGGDTVDNTGGNDGGDTGTGTGSDWPWGGDGTGTSTGTGTGTATGTGTGTGDWGNWGNWGWGWGSGSNSGSASGSASDWTNNAAPSSTPTTAPVTTTTGEDLWNLQDLIDWLWNQYGSGGGQTQGQGNVQVQGQTQTQEQGGNSNSNSGSNSNQETSTNVETATTTQVAQAEEDCDEQVQEPTQTQGQGGNSNPNSNQEIPVTVETVTVTQVAQAEDDCDEQ</sequence>
<feature type="binding site" evidence="13">
    <location>
        <position position="303"/>
    </location>
    <ligand>
        <name>Zn(2+)</name>
        <dbReference type="ChEBI" id="CHEBI:29105"/>
        <note>catalytic</note>
    </ligand>
</feature>
<name>A0A1L9TKU3_9EURO</name>
<evidence type="ECO:0000256" key="11">
    <source>
        <dbReference type="ARBA" id="ARBA00023157"/>
    </source>
</evidence>
<comment type="subcellular location">
    <subcellularLocation>
        <location evidence="14">Secreted</location>
    </subcellularLocation>
</comment>
<feature type="region of interest" description="Disordered" evidence="15">
    <location>
        <begin position="372"/>
        <end position="501"/>
    </location>
</feature>
<dbReference type="GeneID" id="63765454"/>
<evidence type="ECO:0000256" key="5">
    <source>
        <dbReference type="ARBA" id="ARBA00022723"/>
    </source>
</evidence>
<dbReference type="Gene3D" id="3.40.390.10">
    <property type="entry name" value="Collagenase (Catalytic Domain)"/>
    <property type="match status" value="1"/>
</dbReference>
<evidence type="ECO:0000256" key="8">
    <source>
        <dbReference type="ARBA" id="ARBA00022833"/>
    </source>
</evidence>
<keyword evidence="5 13" id="KW-0479">Metal-binding</keyword>
<accession>A0A1L9TKU3</accession>
<feature type="compositionally biased region" description="Low complexity" evidence="15">
    <location>
        <begin position="586"/>
        <end position="606"/>
    </location>
</feature>
<dbReference type="PANTHER" id="PTHR37016:SF3">
    <property type="entry name" value="NEUTRAL PROTEASE 2-RELATED"/>
    <property type="match status" value="1"/>
</dbReference>
<keyword evidence="17" id="KW-1185">Reference proteome</keyword>
<dbReference type="PRINTS" id="PR00768">
    <property type="entry name" value="DEUTEROLYSIN"/>
</dbReference>
<evidence type="ECO:0000256" key="15">
    <source>
        <dbReference type="SAM" id="MobiDB-lite"/>
    </source>
</evidence>
<organism evidence="16 17">
    <name type="scientific">Aspergillus sydowii CBS 593.65</name>
    <dbReference type="NCBI Taxonomy" id="1036612"/>
    <lineage>
        <taxon>Eukaryota</taxon>
        <taxon>Fungi</taxon>
        <taxon>Dikarya</taxon>
        <taxon>Ascomycota</taxon>
        <taxon>Pezizomycotina</taxon>
        <taxon>Eurotiomycetes</taxon>
        <taxon>Eurotiomycetidae</taxon>
        <taxon>Eurotiales</taxon>
        <taxon>Aspergillaceae</taxon>
        <taxon>Aspergillus</taxon>
        <taxon>Aspergillus subgen. Nidulantes</taxon>
    </lineage>
</organism>
<keyword evidence="8 13" id="KW-0862">Zinc</keyword>
<keyword evidence="10" id="KW-0865">Zymogen</keyword>
<feature type="compositionally biased region" description="Low complexity" evidence="15">
    <location>
        <begin position="379"/>
        <end position="414"/>
    </location>
</feature>
<dbReference type="SUPFAM" id="SSF55486">
    <property type="entry name" value="Metalloproteases ('zincins'), catalytic domain"/>
    <property type="match status" value="1"/>
</dbReference>
<dbReference type="CDD" id="cd11008">
    <property type="entry name" value="M35_deuterolysin_like"/>
    <property type="match status" value="1"/>
</dbReference>
<evidence type="ECO:0000256" key="4">
    <source>
        <dbReference type="ARBA" id="ARBA00022685"/>
    </source>
</evidence>
<comment type="catalytic activity">
    <reaction evidence="1 14">
        <text>Preferential cleavage of bonds with hydrophobic residues in P1'. Also 3-Asn-|-Gln-4 and 8-Gly-|-Ser-9 bonds in insulin B chain.</text>
        <dbReference type="EC" id="3.4.24.39"/>
    </reaction>
</comment>
<evidence type="ECO:0000256" key="9">
    <source>
        <dbReference type="ARBA" id="ARBA00023049"/>
    </source>
</evidence>
<gene>
    <name evidence="16" type="ORF">ASPSYDRAFT_57523</name>
</gene>
<keyword evidence="7 14" id="KW-0378">Hydrolase</keyword>
<evidence type="ECO:0000256" key="6">
    <source>
        <dbReference type="ARBA" id="ARBA00022729"/>
    </source>
</evidence>
<comment type="function">
    <text evidence="14">Secreted metalloproteinase that allows assimilation of proteinaceous substrates. Shows high activities on basic nuclear substrates such as histone and protamine.</text>
</comment>
<dbReference type="PANTHER" id="PTHR37016">
    <property type="match status" value="1"/>
</dbReference>
<dbReference type="Proteomes" id="UP000184356">
    <property type="component" value="Unassembled WGS sequence"/>
</dbReference>
<feature type="compositionally biased region" description="Gly residues" evidence="15">
    <location>
        <begin position="432"/>
        <end position="471"/>
    </location>
</feature>
<keyword evidence="14" id="KW-0964">Secreted</keyword>
<keyword evidence="3 14" id="KW-0645">Protease</keyword>
<dbReference type="AlphaFoldDB" id="A0A1L9TKU3"/>
<evidence type="ECO:0000256" key="2">
    <source>
        <dbReference type="ARBA" id="ARBA00010279"/>
    </source>
</evidence>
<feature type="region of interest" description="Disordered" evidence="15">
    <location>
        <begin position="523"/>
        <end position="606"/>
    </location>
</feature>
<feature type="compositionally biased region" description="Low complexity" evidence="15">
    <location>
        <begin position="529"/>
        <end position="574"/>
    </location>
</feature>
<keyword evidence="9 14" id="KW-0482">Metalloprotease</keyword>
<keyword evidence="6 14" id="KW-0732">Signal</keyword>
<dbReference type="GO" id="GO:0006508">
    <property type="term" value="P:proteolysis"/>
    <property type="evidence" value="ECO:0007669"/>
    <property type="project" value="UniProtKB-KW"/>
</dbReference>
<evidence type="ECO:0000313" key="16">
    <source>
        <dbReference type="EMBL" id="OJJ60054.1"/>
    </source>
</evidence>
<evidence type="ECO:0000256" key="7">
    <source>
        <dbReference type="ARBA" id="ARBA00022801"/>
    </source>
</evidence>
<evidence type="ECO:0000256" key="3">
    <source>
        <dbReference type="ARBA" id="ARBA00022670"/>
    </source>
</evidence>
<dbReference type="GO" id="GO:0004222">
    <property type="term" value="F:metalloendopeptidase activity"/>
    <property type="evidence" value="ECO:0007669"/>
    <property type="project" value="InterPro"/>
</dbReference>
<comment type="similarity">
    <text evidence="2 14">Belongs to the peptidase M35 family.</text>
</comment>
<reference evidence="17" key="1">
    <citation type="journal article" date="2017" name="Genome Biol.">
        <title>Comparative genomics reveals high biological diversity and specific adaptations in the industrially and medically important fungal genus Aspergillus.</title>
        <authorList>
            <person name="de Vries R.P."/>
            <person name="Riley R."/>
            <person name="Wiebenga A."/>
            <person name="Aguilar-Osorio G."/>
            <person name="Amillis S."/>
            <person name="Uchima C.A."/>
            <person name="Anderluh G."/>
            <person name="Asadollahi M."/>
            <person name="Askin M."/>
            <person name="Barry K."/>
            <person name="Battaglia E."/>
            <person name="Bayram O."/>
            <person name="Benocci T."/>
            <person name="Braus-Stromeyer S.A."/>
            <person name="Caldana C."/>
            <person name="Canovas D."/>
            <person name="Cerqueira G.C."/>
            <person name="Chen F."/>
            <person name="Chen W."/>
            <person name="Choi C."/>
            <person name="Clum A."/>
            <person name="Dos Santos R.A."/>
            <person name="Damasio A.R."/>
            <person name="Diallinas G."/>
            <person name="Emri T."/>
            <person name="Fekete E."/>
            <person name="Flipphi M."/>
            <person name="Freyberg S."/>
            <person name="Gallo A."/>
            <person name="Gournas C."/>
            <person name="Habgood R."/>
            <person name="Hainaut M."/>
            <person name="Harispe M.L."/>
            <person name="Henrissat B."/>
            <person name="Hilden K.S."/>
            <person name="Hope R."/>
            <person name="Hossain A."/>
            <person name="Karabika E."/>
            <person name="Karaffa L."/>
            <person name="Karanyi Z."/>
            <person name="Krasevec N."/>
            <person name="Kuo A."/>
            <person name="Kusch H."/>
            <person name="LaButti K."/>
            <person name="Lagendijk E.L."/>
            <person name="Lapidus A."/>
            <person name="Levasseur A."/>
            <person name="Lindquist E."/>
            <person name="Lipzen A."/>
            <person name="Logrieco A.F."/>
            <person name="MacCabe A."/>
            <person name="Maekelae M.R."/>
            <person name="Malavazi I."/>
            <person name="Melin P."/>
            <person name="Meyer V."/>
            <person name="Mielnichuk N."/>
            <person name="Miskei M."/>
            <person name="Molnar A.P."/>
            <person name="Mule G."/>
            <person name="Ngan C.Y."/>
            <person name="Orejas M."/>
            <person name="Orosz E."/>
            <person name="Ouedraogo J.P."/>
            <person name="Overkamp K.M."/>
            <person name="Park H.-S."/>
            <person name="Perrone G."/>
            <person name="Piumi F."/>
            <person name="Punt P.J."/>
            <person name="Ram A.F."/>
            <person name="Ramon A."/>
            <person name="Rauscher S."/>
            <person name="Record E."/>
            <person name="Riano-Pachon D.M."/>
            <person name="Robert V."/>
            <person name="Roehrig J."/>
            <person name="Ruller R."/>
            <person name="Salamov A."/>
            <person name="Salih N.S."/>
            <person name="Samson R.A."/>
            <person name="Sandor E."/>
            <person name="Sanguinetti M."/>
            <person name="Schuetze T."/>
            <person name="Sepcic K."/>
            <person name="Shelest E."/>
            <person name="Sherlock G."/>
            <person name="Sophianopoulou V."/>
            <person name="Squina F.M."/>
            <person name="Sun H."/>
            <person name="Susca A."/>
            <person name="Todd R.B."/>
            <person name="Tsang A."/>
            <person name="Unkles S.E."/>
            <person name="van de Wiele N."/>
            <person name="van Rossen-Uffink D."/>
            <person name="Oliveira J.V."/>
            <person name="Vesth T.C."/>
            <person name="Visser J."/>
            <person name="Yu J.-H."/>
            <person name="Zhou M."/>
            <person name="Andersen M.R."/>
            <person name="Archer D.B."/>
            <person name="Baker S.E."/>
            <person name="Benoit I."/>
            <person name="Brakhage A.A."/>
            <person name="Braus G.H."/>
            <person name="Fischer R."/>
            <person name="Frisvad J.C."/>
            <person name="Goldman G.H."/>
            <person name="Houbraken J."/>
            <person name="Oakley B."/>
            <person name="Pocsi I."/>
            <person name="Scazzocchio C."/>
            <person name="Seiboth B."/>
            <person name="vanKuyk P.A."/>
            <person name="Wortman J."/>
            <person name="Dyer P.S."/>
            <person name="Grigoriev I.V."/>
        </authorList>
    </citation>
    <scope>NUCLEOTIDE SEQUENCE [LARGE SCALE GENOMIC DNA]</scope>
    <source>
        <strain evidence="17">CBS 593.65</strain>
    </source>
</reference>
<feature type="signal peptide" evidence="14">
    <location>
        <begin position="1"/>
        <end position="18"/>
    </location>
</feature>